<evidence type="ECO:0000313" key="3">
    <source>
        <dbReference type="Proteomes" id="UP001249945"/>
    </source>
</evidence>
<feature type="signal peptide" evidence="1">
    <location>
        <begin position="1"/>
        <end position="28"/>
    </location>
</feature>
<comment type="caution">
    <text evidence="2">The sequence shown here is derived from an EMBL/GenBank/DDBJ whole genome shotgun (WGS) entry which is preliminary data.</text>
</comment>
<dbReference type="EMBL" id="JALRMR010000018">
    <property type="protein sequence ID" value="MDT1975219.1"/>
    <property type="molecule type" value="Genomic_DNA"/>
</dbReference>
<organism evidence="2 3">
    <name type="scientific">Carnobacterium divergens</name>
    <name type="common">Lactobacillus divergens</name>
    <dbReference type="NCBI Taxonomy" id="2748"/>
    <lineage>
        <taxon>Bacteria</taxon>
        <taxon>Bacillati</taxon>
        <taxon>Bacillota</taxon>
        <taxon>Bacilli</taxon>
        <taxon>Lactobacillales</taxon>
        <taxon>Carnobacteriaceae</taxon>
        <taxon>Carnobacterium</taxon>
    </lineage>
</organism>
<reference evidence="2" key="1">
    <citation type="submission" date="2022-04" db="EMBL/GenBank/DDBJ databases">
        <title>Draft genome sequences of lactic acid bacteria (LAB) strains involved in meat spoilage.</title>
        <authorList>
            <person name="Palevich N."/>
        </authorList>
    </citation>
    <scope>NUCLEOTIDE SEQUENCE</scope>
    <source>
        <strain evidence="2">9-14</strain>
    </source>
</reference>
<gene>
    <name evidence="2" type="ORF">MX635_12495</name>
</gene>
<dbReference type="Proteomes" id="UP001249945">
    <property type="component" value="Unassembled WGS sequence"/>
</dbReference>
<evidence type="ECO:0008006" key="4">
    <source>
        <dbReference type="Google" id="ProtNLM"/>
    </source>
</evidence>
<name>A0AAW8RFG3_CARDV</name>
<keyword evidence="1" id="KW-0732">Signal</keyword>
<accession>A0AAW8RFG3</accession>
<dbReference type="AlphaFoldDB" id="A0AAW8RFG3"/>
<evidence type="ECO:0000313" key="2">
    <source>
        <dbReference type="EMBL" id="MDT1975219.1"/>
    </source>
</evidence>
<proteinExistence type="predicted"/>
<protein>
    <recommendedName>
        <fullName evidence="4">DUF4879 domain-containing protein</fullName>
    </recommendedName>
</protein>
<feature type="chain" id="PRO_5043477152" description="DUF4879 domain-containing protein" evidence="1">
    <location>
        <begin position="29"/>
        <end position="166"/>
    </location>
</feature>
<dbReference type="RefSeq" id="WP_311780935.1">
    <property type="nucleotide sequence ID" value="NZ_JALRMR010000018.1"/>
</dbReference>
<sequence>MKKYLVSFICGFSFFLLGNLGSSVPAQADTISSLSDEAKQHFINEGFSDADEVSTETTYQQGNLRAINMVTIAAATKRVSSTMGYTSYYITSGKPILTTATVVYYGGYSKSSSVNVYGRPGSYSGGIYFSYSGKSQYFGCRVTSQVTTTMGPTSVSSRAGGLTLGK</sequence>
<evidence type="ECO:0000256" key="1">
    <source>
        <dbReference type="SAM" id="SignalP"/>
    </source>
</evidence>